<protein>
    <submittedName>
        <fullName evidence="2">Uncharacterized protein</fullName>
    </submittedName>
</protein>
<reference evidence="2 3" key="1">
    <citation type="journal article" date="2013" name="Front. Plant Sci.">
        <title>The Reference Genome of the Halophytic Plant Eutrema salsugineum.</title>
        <authorList>
            <person name="Yang R."/>
            <person name="Jarvis D.E."/>
            <person name="Chen H."/>
            <person name="Beilstein M.A."/>
            <person name="Grimwood J."/>
            <person name="Jenkins J."/>
            <person name="Shu S."/>
            <person name="Prochnik S."/>
            <person name="Xin M."/>
            <person name="Ma C."/>
            <person name="Schmutz J."/>
            <person name="Wing R.A."/>
            <person name="Mitchell-Olds T."/>
            <person name="Schumaker K.S."/>
            <person name="Wang X."/>
        </authorList>
    </citation>
    <scope>NUCLEOTIDE SEQUENCE [LARGE SCALE GENOMIC DNA]</scope>
</reference>
<feature type="transmembrane region" description="Helical" evidence="1">
    <location>
        <begin position="20"/>
        <end position="39"/>
    </location>
</feature>
<keyword evidence="1" id="KW-0812">Transmembrane</keyword>
<dbReference type="Gramene" id="ESQ55427">
    <property type="protein sequence ID" value="ESQ55427"/>
    <property type="gene ID" value="EUTSA_v10026720mg"/>
</dbReference>
<dbReference type="KEGG" id="eus:EUTSA_v10026720mg"/>
<proteinExistence type="predicted"/>
<dbReference type="EMBL" id="KI517384">
    <property type="protein sequence ID" value="ESQ55427.1"/>
    <property type="molecule type" value="Genomic_DNA"/>
</dbReference>
<organism evidence="2 3">
    <name type="scientific">Eutrema salsugineum</name>
    <name type="common">Saltwater cress</name>
    <name type="synonym">Sisymbrium salsugineum</name>
    <dbReference type="NCBI Taxonomy" id="72664"/>
    <lineage>
        <taxon>Eukaryota</taxon>
        <taxon>Viridiplantae</taxon>
        <taxon>Streptophyta</taxon>
        <taxon>Embryophyta</taxon>
        <taxon>Tracheophyta</taxon>
        <taxon>Spermatophyta</taxon>
        <taxon>Magnoliopsida</taxon>
        <taxon>eudicotyledons</taxon>
        <taxon>Gunneridae</taxon>
        <taxon>Pentapetalae</taxon>
        <taxon>rosids</taxon>
        <taxon>malvids</taxon>
        <taxon>Brassicales</taxon>
        <taxon>Brassicaceae</taxon>
        <taxon>Eutremeae</taxon>
        <taxon>Eutrema</taxon>
    </lineage>
</organism>
<dbReference type="AlphaFoldDB" id="V4MJ52"/>
<keyword evidence="1" id="KW-1133">Transmembrane helix</keyword>
<accession>V4MJ52</accession>
<keyword evidence="3" id="KW-1185">Reference proteome</keyword>
<evidence type="ECO:0000256" key="1">
    <source>
        <dbReference type="SAM" id="Phobius"/>
    </source>
</evidence>
<keyword evidence="1" id="KW-0472">Membrane</keyword>
<gene>
    <name evidence="2" type="ORF">EUTSA_v10026720mg</name>
</gene>
<evidence type="ECO:0000313" key="2">
    <source>
        <dbReference type="EMBL" id="ESQ55427.1"/>
    </source>
</evidence>
<name>V4MJ52_EUTSA</name>
<evidence type="ECO:0000313" key="3">
    <source>
        <dbReference type="Proteomes" id="UP000030689"/>
    </source>
</evidence>
<sequence length="74" mass="8624">MWAHSNMPAFERPDHQSCLLSFYAVAELNVVIICYMVRFPQIIYFVLDRLVPLGSGVHLEWKQRSRGKEFVPVS</sequence>
<dbReference type="Proteomes" id="UP000030689">
    <property type="component" value="Unassembled WGS sequence"/>
</dbReference>